<dbReference type="PANTHER" id="PTHR22726:SF24">
    <property type="entry name" value="M48 FAMILY METALLOPEPTIDASE"/>
    <property type="match status" value="1"/>
</dbReference>
<evidence type="ECO:0000313" key="9">
    <source>
        <dbReference type="EMBL" id="PAP75522.1"/>
    </source>
</evidence>
<dbReference type="Gene3D" id="3.40.1000.10">
    <property type="entry name" value="Mog1/PsbP, alpha/beta/alpha sandwich"/>
    <property type="match status" value="1"/>
</dbReference>
<feature type="domain" description="Peptidase M48" evidence="8">
    <location>
        <begin position="92"/>
        <end position="262"/>
    </location>
</feature>
<dbReference type="InterPro" id="IPR001915">
    <property type="entry name" value="Peptidase_M48"/>
</dbReference>
<evidence type="ECO:0000256" key="2">
    <source>
        <dbReference type="ARBA" id="ARBA00022670"/>
    </source>
</evidence>
<comment type="cofactor">
    <cofactor evidence="1">
        <name>Zn(2+)</name>
        <dbReference type="ChEBI" id="CHEBI:29105"/>
    </cofactor>
</comment>
<keyword evidence="6" id="KW-0482">Metalloprotease</keyword>
<evidence type="ECO:0000256" key="6">
    <source>
        <dbReference type="ARBA" id="ARBA00023049"/>
    </source>
</evidence>
<dbReference type="Pfam" id="PF01435">
    <property type="entry name" value="Peptidase_M48"/>
    <property type="match status" value="1"/>
</dbReference>
<evidence type="ECO:0000256" key="4">
    <source>
        <dbReference type="ARBA" id="ARBA00022801"/>
    </source>
</evidence>
<dbReference type="Proteomes" id="UP000216339">
    <property type="component" value="Unassembled WGS sequence"/>
</dbReference>
<sequence length="496" mass="53204">MTPIRAVSRPAVLTLLVFILAACGTTNVNYVTGEEQRGAYTWAQEVQLGTEADRQIQAQFGVYGEDASLTAYVERVARDVLSTSAYTDPNTPAEIRNTPFTFRILDSPVVNAFALPGGYVYVTRGLLAYLENEAQLAVVLGHEIGHVLGRHSSEQAARAQLNQFGLLGAAVLGGVLGGGQVAEGILNYGGTGLQLLQLKYGRGAEREADRAGVAYAEFADYDAAEAARFFVSLRRLSEQAGQSVPNFLSSHPDPDERAQTIPQLASQYDPRGTQVNEAGYMSQIEGIVLGEDPRQGFTENGVFYHPELRFLLDYPNGWQTQNSPAAFLMGEPNGQAVMQLTLAQAQSAQAAGQALRSQQGVQAQAAGALSINGNSAYRVEGTAQQQNGTAAFSATFIEYGGNVYQILGLTSVNGFGTYGNQFRSTAGSFARLTESRYLNRQPSRLEVMRAPAGTTLQALLQGRTMPLGLSDLEIAIMNQTDLTSRLPAGESVKLPE</sequence>
<evidence type="ECO:0000256" key="5">
    <source>
        <dbReference type="ARBA" id="ARBA00022833"/>
    </source>
</evidence>
<dbReference type="Gene3D" id="3.30.2010.10">
    <property type="entry name" value="Metalloproteases ('zincins'), catalytic domain"/>
    <property type="match status" value="1"/>
</dbReference>
<dbReference type="InterPro" id="IPR051156">
    <property type="entry name" value="Mito/Outer_Membr_Metalloprot"/>
</dbReference>
<dbReference type="PANTHER" id="PTHR22726">
    <property type="entry name" value="METALLOENDOPEPTIDASE OMA1"/>
    <property type="match status" value="1"/>
</dbReference>
<comment type="caution">
    <text evidence="9">The sequence shown here is derived from an EMBL/GenBank/DDBJ whole genome shotgun (WGS) entry which is preliminary data.</text>
</comment>
<keyword evidence="4" id="KW-0378">Hydrolase</keyword>
<accession>A0A271IWF3</accession>
<keyword evidence="10" id="KW-1185">Reference proteome</keyword>
<reference evidence="9 10" key="1">
    <citation type="submission" date="2016-11" db="EMBL/GenBank/DDBJ databases">
        <title>Study of marine rhodopsin-containing bacteria.</title>
        <authorList>
            <person name="Yoshizawa S."/>
            <person name="Kumagai Y."/>
            <person name="Kogure K."/>
        </authorList>
    </citation>
    <scope>NUCLEOTIDE SEQUENCE [LARGE SCALE GENOMIC DNA]</scope>
    <source>
        <strain evidence="9 10">SAORIC-28</strain>
    </source>
</reference>
<organism evidence="9 10">
    <name type="scientific">Rubrivirga marina</name>
    <dbReference type="NCBI Taxonomy" id="1196024"/>
    <lineage>
        <taxon>Bacteria</taxon>
        <taxon>Pseudomonadati</taxon>
        <taxon>Rhodothermota</taxon>
        <taxon>Rhodothermia</taxon>
        <taxon>Rhodothermales</taxon>
        <taxon>Rubricoccaceae</taxon>
        <taxon>Rubrivirga</taxon>
    </lineage>
</organism>
<dbReference type="RefSeq" id="WP_095509159.1">
    <property type="nucleotide sequence ID" value="NZ_MQWD01000001.1"/>
</dbReference>
<dbReference type="EMBL" id="MQWD01000001">
    <property type="protein sequence ID" value="PAP75522.1"/>
    <property type="molecule type" value="Genomic_DNA"/>
</dbReference>
<keyword evidence="5" id="KW-0862">Zinc</keyword>
<evidence type="ECO:0000259" key="8">
    <source>
        <dbReference type="Pfam" id="PF01435"/>
    </source>
</evidence>
<name>A0A271IWF3_9BACT</name>
<feature type="chain" id="PRO_5012628366" description="Peptidase M48 domain-containing protein" evidence="7">
    <location>
        <begin position="22"/>
        <end position="496"/>
    </location>
</feature>
<dbReference type="GO" id="GO:0051603">
    <property type="term" value="P:proteolysis involved in protein catabolic process"/>
    <property type="evidence" value="ECO:0007669"/>
    <property type="project" value="TreeGrafter"/>
</dbReference>
<dbReference type="AlphaFoldDB" id="A0A271IWF3"/>
<dbReference type="GO" id="GO:0046872">
    <property type="term" value="F:metal ion binding"/>
    <property type="evidence" value="ECO:0007669"/>
    <property type="project" value="UniProtKB-KW"/>
</dbReference>
<evidence type="ECO:0000256" key="7">
    <source>
        <dbReference type="SAM" id="SignalP"/>
    </source>
</evidence>
<evidence type="ECO:0000256" key="1">
    <source>
        <dbReference type="ARBA" id="ARBA00001947"/>
    </source>
</evidence>
<protein>
    <recommendedName>
        <fullName evidence="8">Peptidase M48 domain-containing protein</fullName>
    </recommendedName>
</protein>
<evidence type="ECO:0000256" key="3">
    <source>
        <dbReference type="ARBA" id="ARBA00022723"/>
    </source>
</evidence>
<keyword evidence="2" id="KW-0645">Protease</keyword>
<proteinExistence type="predicted"/>
<dbReference type="OrthoDB" id="9810445at2"/>
<dbReference type="GO" id="GO:0016020">
    <property type="term" value="C:membrane"/>
    <property type="evidence" value="ECO:0007669"/>
    <property type="project" value="TreeGrafter"/>
</dbReference>
<keyword evidence="3" id="KW-0479">Metal-binding</keyword>
<keyword evidence="7" id="KW-0732">Signal</keyword>
<feature type="signal peptide" evidence="7">
    <location>
        <begin position="1"/>
        <end position="21"/>
    </location>
</feature>
<dbReference type="PROSITE" id="PS51257">
    <property type="entry name" value="PROKAR_LIPOPROTEIN"/>
    <property type="match status" value="1"/>
</dbReference>
<dbReference type="GO" id="GO:0004222">
    <property type="term" value="F:metalloendopeptidase activity"/>
    <property type="evidence" value="ECO:0007669"/>
    <property type="project" value="InterPro"/>
</dbReference>
<evidence type="ECO:0000313" key="10">
    <source>
        <dbReference type="Proteomes" id="UP000216339"/>
    </source>
</evidence>
<gene>
    <name evidence="9" type="ORF">BSZ37_03225</name>
</gene>